<dbReference type="GO" id="GO:0004190">
    <property type="term" value="F:aspartic-type endopeptidase activity"/>
    <property type="evidence" value="ECO:0007669"/>
    <property type="project" value="InterPro"/>
</dbReference>
<dbReference type="Pfam" id="PF01478">
    <property type="entry name" value="Peptidase_A24"/>
    <property type="match status" value="1"/>
</dbReference>
<feature type="transmembrane region" description="Helical" evidence="7">
    <location>
        <begin position="69"/>
        <end position="87"/>
    </location>
</feature>
<comment type="similarity">
    <text evidence="2">Belongs to the peptidase A24 family.</text>
</comment>
<keyword evidence="5 7" id="KW-1133">Transmembrane helix</keyword>
<dbReference type="EMBL" id="MHQZ01000045">
    <property type="protein sequence ID" value="OHA12906.1"/>
    <property type="molecule type" value="Genomic_DNA"/>
</dbReference>
<keyword evidence="6 7" id="KW-0472">Membrane</keyword>
<evidence type="ECO:0000256" key="3">
    <source>
        <dbReference type="ARBA" id="ARBA00022475"/>
    </source>
</evidence>
<proteinExistence type="inferred from homology"/>
<evidence type="ECO:0000256" key="2">
    <source>
        <dbReference type="ARBA" id="ARBA00005801"/>
    </source>
</evidence>
<feature type="transmembrane region" description="Helical" evidence="7">
    <location>
        <begin position="107"/>
        <end position="124"/>
    </location>
</feature>
<dbReference type="PANTHER" id="PTHR30487:SF0">
    <property type="entry name" value="PREPILIN LEADER PEPTIDASE_N-METHYLTRANSFERASE-RELATED"/>
    <property type="match status" value="1"/>
</dbReference>
<comment type="caution">
    <text evidence="10">The sequence shown here is derived from an EMBL/GenBank/DDBJ whole genome shotgun (WGS) entry which is preliminary data.</text>
</comment>
<reference evidence="10 11" key="1">
    <citation type="journal article" date="2016" name="Nat. Commun.">
        <title>Thousands of microbial genomes shed light on interconnected biogeochemical processes in an aquifer system.</title>
        <authorList>
            <person name="Anantharaman K."/>
            <person name="Brown C.T."/>
            <person name="Hug L.A."/>
            <person name="Sharon I."/>
            <person name="Castelle C.J."/>
            <person name="Probst A.J."/>
            <person name="Thomas B.C."/>
            <person name="Singh A."/>
            <person name="Wilkins M.J."/>
            <person name="Karaoz U."/>
            <person name="Brodie E.L."/>
            <person name="Williams K.H."/>
            <person name="Hubbard S.S."/>
            <person name="Banfield J.F."/>
        </authorList>
    </citation>
    <scope>NUCLEOTIDE SEQUENCE [LARGE SCALE GENOMIC DNA]</scope>
</reference>
<feature type="transmembrane region" description="Helical" evidence="7">
    <location>
        <begin position="249"/>
        <end position="267"/>
    </location>
</feature>
<keyword evidence="4 7" id="KW-0812">Transmembrane</keyword>
<feature type="transmembrane region" description="Helical" evidence="7">
    <location>
        <begin position="223"/>
        <end position="242"/>
    </location>
</feature>
<evidence type="ECO:0000259" key="8">
    <source>
        <dbReference type="Pfam" id="PF01478"/>
    </source>
</evidence>
<feature type="transmembrane region" description="Helical" evidence="7">
    <location>
        <begin position="174"/>
        <end position="194"/>
    </location>
</feature>
<dbReference type="Gene3D" id="1.20.120.1220">
    <property type="match status" value="1"/>
</dbReference>
<keyword evidence="3" id="KW-1003">Cell membrane</keyword>
<evidence type="ECO:0000256" key="5">
    <source>
        <dbReference type="ARBA" id="ARBA00022989"/>
    </source>
</evidence>
<evidence type="ECO:0000256" key="7">
    <source>
        <dbReference type="SAM" id="Phobius"/>
    </source>
</evidence>
<dbReference type="InterPro" id="IPR010627">
    <property type="entry name" value="Prepilin_pept_A24_N"/>
</dbReference>
<dbReference type="GO" id="GO:0005886">
    <property type="term" value="C:plasma membrane"/>
    <property type="evidence" value="ECO:0007669"/>
    <property type="project" value="UniProtKB-SubCell"/>
</dbReference>
<feature type="domain" description="Prepilin type IV endopeptidase peptidase" evidence="8">
    <location>
        <begin position="112"/>
        <end position="236"/>
    </location>
</feature>
<gene>
    <name evidence="10" type="ORF">A2909_02135</name>
</gene>
<feature type="domain" description="Prepilin peptidase A24 N-terminal" evidence="9">
    <location>
        <begin position="6"/>
        <end position="88"/>
    </location>
</feature>
<dbReference type="InterPro" id="IPR000045">
    <property type="entry name" value="Prepilin_IV_endopep_pep"/>
</dbReference>
<evidence type="ECO:0000313" key="10">
    <source>
        <dbReference type="EMBL" id="OHA12906.1"/>
    </source>
</evidence>
<accession>A0A1G2LMS4</accession>
<dbReference type="InterPro" id="IPR050882">
    <property type="entry name" value="Prepilin_peptidase/N-MTase"/>
</dbReference>
<name>A0A1G2LMS4_9BACT</name>
<evidence type="ECO:0000259" key="9">
    <source>
        <dbReference type="Pfam" id="PF06750"/>
    </source>
</evidence>
<dbReference type="Proteomes" id="UP000178302">
    <property type="component" value="Unassembled WGS sequence"/>
</dbReference>
<evidence type="ECO:0000256" key="6">
    <source>
        <dbReference type="ARBA" id="ARBA00023136"/>
    </source>
</evidence>
<dbReference type="Pfam" id="PF06750">
    <property type="entry name" value="A24_N_bact"/>
    <property type="match status" value="1"/>
</dbReference>
<evidence type="ECO:0008006" key="12">
    <source>
        <dbReference type="Google" id="ProtNLM"/>
    </source>
</evidence>
<dbReference type="AlphaFoldDB" id="A0A1G2LMS4"/>
<sequence length="268" mass="30316">MFAIFILGAIMGSFLNVVIFRFNTGESIVKTGSRCFSCGKKLKWFELIPILSFLIQKGRCGGCKSKISWQYPIVELITGVIFLLVFLKITGYRLPVTGYYPFNNLPTIIYFWIIFSLLMVISVYDFHHKIIPNKIVYLLIFFSLFSSLFDVLGFGLGIWGLFGAWDFGFEIPKFALSFLTGLFLFAFFALLWLVSRGRWIGFGDAKLAFATGLFLGWPRGLFAVISSFWIGGAIGILLLIFSKKTTMKSQIPFGPFLALSAFLVFLLF</sequence>
<dbReference type="GO" id="GO:0006465">
    <property type="term" value="P:signal peptide processing"/>
    <property type="evidence" value="ECO:0007669"/>
    <property type="project" value="TreeGrafter"/>
</dbReference>
<feature type="transmembrane region" description="Helical" evidence="7">
    <location>
        <begin position="136"/>
        <end position="162"/>
    </location>
</feature>
<evidence type="ECO:0000256" key="4">
    <source>
        <dbReference type="ARBA" id="ARBA00022692"/>
    </source>
</evidence>
<comment type="subcellular location">
    <subcellularLocation>
        <location evidence="1">Cell membrane</location>
        <topology evidence="1">Multi-pass membrane protein</topology>
    </subcellularLocation>
</comment>
<dbReference type="PANTHER" id="PTHR30487">
    <property type="entry name" value="TYPE 4 PREPILIN-LIKE PROTEINS LEADER PEPTIDE-PROCESSING ENZYME"/>
    <property type="match status" value="1"/>
</dbReference>
<evidence type="ECO:0000313" key="11">
    <source>
        <dbReference type="Proteomes" id="UP000178302"/>
    </source>
</evidence>
<protein>
    <recommendedName>
        <fullName evidence="12">Peptidase A24A N-terminal domain-containing protein</fullName>
    </recommendedName>
</protein>
<organism evidence="10 11">
    <name type="scientific">Candidatus Tagabacteria bacterium RIFCSPLOWO2_01_FULL_39_11</name>
    <dbReference type="NCBI Taxonomy" id="1802295"/>
    <lineage>
        <taxon>Bacteria</taxon>
        <taxon>Candidatus Tagaibacteriota</taxon>
    </lineage>
</organism>
<evidence type="ECO:0000256" key="1">
    <source>
        <dbReference type="ARBA" id="ARBA00004651"/>
    </source>
</evidence>
<feature type="transmembrane region" description="Helical" evidence="7">
    <location>
        <begin position="6"/>
        <end position="24"/>
    </location>
</feature>